<feature type="region of interest" description="Disordered" evidence="1">
    <location>
        <begin position="157"/>
        <end position="372"/>
    </location>
</feature>
<protein>
    <submittedName>
        <fullName evidence="3">Uncharacterized protein</fullName>
    </submittedName>
</protein>
<evidence type="ECO:0000313" key="4">
    <source>
        <dbReference type="Proteomes" id="UP000279259"/>
    </source>
</evidence>
<keyword evidence="4" id="KW-1185">Reference proteome</keyword>
<dbReference type="OrthoDB" id="2564823at2759"/>
<dbReference type="STRING" id="1890683.A0A427YVN0"/>
<evidence type="ECO:0000256" key="1">
    <source>
        <dbReference type="SAM" id="MobiDB-lite"/>
    </source>
</evidence>
<dbReference type="AlphaFoldDB" id="A0A427YVN0"/>
<organism evidence="3 4">
    <name type="scientific">Saitozyma podzolica</name>
    <dbReference type="NCBI Taxonomy" id="1890683"/>
    <lineage>
        <taxon>Eukaryota</taxon>
        <taxon>Fungi</taxon>
        <taxon>Dikarya</taxon>
        <taxon>Basidiomycota</taxon>
        <taxon>Agaricomycotina</taxon>
        <taxon>Tremellomycetes</taxon>
        <taxon>Tremellales</taxon>
        <taxon>Trimorphomycetaceae</taxon>
        <taxon>Saitozyma</taxon>
    </lineage>
</organism>
<feature type="transmembrane region" description="Helical" evidence="2">
    <location>
        <begin position="48"/>
        <end position="65"/>
    </location>
</feature>
<evidence type="ECO:0000256" key="2">
    <source>
        <dbReference type="SAM" id="Phobius"/>
    </source>
</evidence>
<feature type="compositionally biased region" description="Low complexity" evidence="1">
    <location>
        <begin position="166"/>
        <end position="181"/>
    </location>
</feature>
<name>A0A427YVN0_9TREE</name>
<feature type="compositionally biased region" description="Basic and acidic residues" evidence="1">
    <location>
        <begin position="183"/>
        <end position="297"/>
    </location>
</feature>
<feature type="transmembrane region" description="Helical" evidence="2">
    <location>
        <begin position="107"/>
        <end position="124"/>
    </location>
</feature>
<comment type="caution">
    <text evidence="3">The sequence shown here is derived from an EMBL/GenBank/DDBJ whole genome shotgun (WGS) entry which is preliminary data.</text>
</comment>
<reference evidence="3 4" key="1">
    <citation type="submission" date="2018-11" db="EMBL/GenBank/DDBJ databases">
        <title>Genome sequence of Saitozyma podzolica DSM 27192.</title>
        <authorList>
            <person name="Aliyu H."/>
            <person name="Gorte O."/>
            <person name="Ochsenreither K."/>
        </authorList>
    </citation>
    <scope>NUCLEOTIDE SEQUENCE [LARGE SCALE GENOMIC DNA]</scope>
    <source>
        <strain evidence="3 4">DSM 27192</strain>
    </source>
</reference>
<gene>
    <name evidence="3" type="ORF">EHS25_000279</name>
</gene>
<proteinExistence type="predicted"/>
<dbReference type="Proteomes" id="UP000279259">
    <property type="component" value="Unassembled WGS sequence"/>
</dbReference>
<evidence type="ECO:0000313" key="3">
    <source>
        <dbReference type="EMBL" id="RSH95193.1"/>
    </source>
</evidence>
<accession>A0A427YVN0</accession>
<keyword evidence="2" id="KW-0472">Membrane</keyword>
<sequence>MPDRSTSGPTPSWGDLGELSNQIRFHILVPSGGWLGDVVILLSTYTEIWDAFLLVILFIVSWVVLRTSPVEVSLVLSHVFDLTIPLQHHLSENKNVQALHQNHLDQYWPFFLFGTGVQVGAFFLVHPELFTLIVCFKTTALTVLWLGRKQNGQFWTSSIGRKSKAHSTPSSSSSKSKGSTSEPDPKTKDVKKDNKTAGKDKETEKNRNEKDDKHDKEDKAKAEKQAKKDKATREKEEKAAKEKQRVAEKAKEKAEKEAKKAAERKAKDEQKKKEAEEKAAAAEQARKKLEEKKHETPPGEGNEPATPPEEEYASRWPRRPRGLDGTTLEQDISVVPRRSGKYAPDGAAGSEEGYTSRIPRRPRGLDDVEMPA</sequence>
<keyword evidence="2" id="KW-1133">Transmembrane helix</keyword>
<dbReference type="EMBL" id="RSCD01000001">
    <property type="protein sequence ID" value="RSH95193.1"/>
    <property type="molecule type" value="Genomic_DNA"/>
</dbReference>
<keyword evidence="2" id="KW-0812">Transmembrane</keyword>